<reference evidence="2 4" key="2">
    <citation type="submission" date="2018-07" db="EMBL/GenBank/DDBJ databases">
        <title>Genomic Encyclopedia of Type Strains, Phase IV (KMG-IV): sequencing the most valuable type-strain genomes for metagenomic binning, comparative biology and taxonomic classification.</title>
        <authorList>
            <person name="Goeker M."/>
        </authorList>
    </citation>
    <scope>NUCLEOTIDE SEQUENCE [LARGE SCALE GENOMIC DNA]</scope>
    <source>
        <strain evidence="2 4">DSM 19728</strain>
    </source>
</reference>
<dbReference type="Proteomes" id="UP000254518">
    <property type="component" value="Unassembled WGS sequence"/>
</dbReference>
<proteinExistence type="predicted"/>
<evidence type="ECO:0000313" key="4">
    <source>
        <dbReference type="Proteomes" id="UP000254518"/>
    </source>
</evidence>
<evidence type="ECO:0000313" key="2">
    <source>
        <dbReference type="EMBL" id="RDI56986.1"/>
    </source>
</evidence>
<feature type="transmembrane region" description="Helical" evidence="1">
    <location>
        <begin position="50"/>
        <end position="70"/>
    </location>
</feature>
<evidence type="ECO:0000256" key="1">
    <source>
        <dbReference type="SAM" id="Phobius"/>
    </source>
</evidence>
<evidence type="ECO:0000313" key="3">
    <source>
        <dbReference type="EMBL" id="TWI49486.1"/>
    </source>
</evidence>
<evidence type="ECO:0000313" key="5">
    <source>
        <dbReference type="Proteomes" id="UP000321392"/>
    </source>
</evidence>
<keyword evidence="1" id="KW-0472">Membrane</keyword>
<dbReference type="Proteomes" id="UP000321392">
    <property type="component" value="Unassembled WGS sequence"/>
</dbReference>
<reference evidence="3" key="3">
    <citation type="submission" date="2019-07" db="EMBL/GenBank/DDBJ databases">
        <authorList>
            <person name="Whitman W."/>
            <person name="Huntemann M."/>
            <person name="Clum A."/>
            <person name="Pillay M."/>
            <person name="Palaniappan K."/>
            <person name="Varghese N."/>
            <person name="Mikhailova N."/>
            <person name="Stamatis D."/>
            <person name="Reddy T."/>
            <person name="Daum C."/>
            <person name="Shapiro N."/>
            <person name="Ivanova N."/>
            <person name="Kyrpides N."/>
            <person name="Woyke T."/>
        </authorList>
    </citation>
    <scope>NUCLEOTIDE SEQUENCE</scope>
    <source>
        <strain evidence="3">CGMCC 1.5380</strain>
    </source>
</reference>
<name>A0A562PZH8_9FLAO</name>
<keyword evidence="1" id="KW-0812">Transmembrane</keyword>
<dbReference type="EMBL" id="QQBA01000003">
    <property type="protein sequence ID" value="RDI56986.1"/>
    <property type="molecule type" value="Genomic_DNA"/>
</dbReference>
<comment type="caution">
    <text evidence="3">The sequence shown here is derived from an EMBL/GenBank/DDBJ whole genome shotgun (WGS) entry which is preliminary data.</text>
</comment>
<reference evidence="3 5" key="1">
    <citation type="journal article" date="2015" name="Stand. Genomic Sci.">
        <title>Genomic Encyclopedia of Bacterial and Archaeal Type Strains, Phase III: the genomes of soil and plant-associated and newly described type strains.</title>
        <authorList>
            <person name="Whitman W.B."/>
            <person name="Woyke T."/>
            <person name="Klenk H.P."/>
            <person name="Zhou Y."/>
            <person name="Lilburn T.G."/>
            <person name="Beck B.J."/>
            <person name="De Vos P."/>
            <person name="Vandamme P."/>
            <person name="Eisen J.A."/>
            <person name="Garrity G."/>
            <person name="Hugenholtz P."/>
            <person name="Kyrpides N.C."/>
        </authorList>
    </citation>
    <scope>NUCLEOTIDE SEQUENCE [LARGE SCALE GENOMIC DNA]</scope>
    <source>
        <strain evidence="3 5">CGMCC 1.5380</strain>
    </source>
</reference>
<protein>
    <submittedName>
        <fullName evidence="3">Uncharacterized protein</fullName>
    </submittedName>
</protein>
<keyword evidence="1" id="KW-1133">Transmembrane helix</keyword>
<organism evidence="3 5">
    <name type="scientific">Flavobacterium glaciei</name>
    <dbReference type="NCBI Taxonomy" id="386300"/>
    <lineage>
        <taxon>Bacteria</taxon>
        <taxon>Pseudomonadati</taxon>
        <taxon>Bacteroidota</taxon>
        <taxon>Flavobacteriia</taxon>
        <taxon>Flavobacteriales</taxon>
        <taxon>Flavobacteriaceae</taxon>
        <taxon>Flavobacterium</taxon>
    </lineage>
</organism>
<accession>A0A562PZH8</accession>
<dbReference type="EMBL" id="VLKX01000003">
    <property type="protein sequence ID" value="TWI49486.1"/>
    <property type="molecule type" value="Genomic_DNA"/>
</dbReference>
<gene>
    <name evidence="2" type="ORF">DFR66_103171</name>
    <name evidence="3" type="ORF">IQ02_00884</name>
</gene>
<keyword evidence="4" id="KW-1185">Reference proteome</keyword>
<sequence>MEIKSNKFYFLIVFLFWIIDVFAGPGGSGPPVPLKKKPPPPPGLSIDENSIILVSIALLFGIYIVYVNMLKTKKPI</sequence>
<dbReference type="AlphaFoldDB" id="A0A562PZH8"/>